<dbReference type="Proteomes" id="UP000315673">
    <property type="component" value="Chromosome"/>
</dbReference>
<dbReference type="PANTHER" id="PTHR42760">
    <property type="entry name" value="SHORT-CHAIN DEHYDROGENASES/REDUCTASES FAMILY MEMBER"/>
    <property type="match status" value="1"/>
</dbReference>
<dbReference type="CDD" id="cd05233">
    <property type="entry name" value="SDR_c"/>
    <property type="match status" value="1"/>
</dbReference>
<proteinExistence type="inferred from homology"/>
<dbReference type="OrthoDB" id="198783at2"/>
<dbReference type="PROSITE" id="PS00061">
    <property type="entry name" value="ADH_SHORT"/>
    <property type="match status" value="1"/>
</dbReference>
<dbReference type="InterPro" id="IPR002347">
    <property type="entry name" value="SDR_fam"/>
</dbReference>
<comment type="similarity">
    <text evidence="1">Belongs to the short-chain dehydrogenases/reductases (SDR) family.</text>
</comment>
<evidence type="ECO:0000256" key="1">
    <source>
        <dbReference type="ARBA" id="ARBA00006484"/>
    </source>
</evidence>
<dbReference type="RefSeq" id="WP_146570294.1">
    <property type="nucleotide sequence ID" value="NZ_CP042306.1"/>
</dbReference>
<dbReference type="EMBL" id="CP042306">
    <property type="protein sequence ID" value="QDZ07154.1"/>
    <property type="molecule type" value="Genomic_DNA"/>
</dbReference>
<dbReference type="PRINTS" id="PR00081">
    <property type="entry name" value="GDHRDH"/>
</dbReference>
<dbReference type="PANTHER" id="PTHR42760:SF133">
    <property type="entry name" value="3-OXOACYL-[ACYL-CARRIER-PROTEIN] REDUCTASE"/>
    <property type="match status" value="1"/>
</dbReference>
<dbReference type="FunFam" id="3.40.50.720:FF:000084">
    <property type="entry name" value="Short-chain dehydrogenase reductase"/>
    <property type="match status" value="1"/>
</dbReference>
<dbReference type="GO" id="GO:0016616">
    <property type="term" value="F:oxidoreductase activity, acting on the CH-OH group of donors, NAD or NADP as acceptor"/>
    <property type="evidence" value="ECO:0007669"/>
    <property type="project" value="TreeGrafter"/>
</dbReference>
<dbReference type="PRINTS" id="PR00080">
    <property type="entry name" value="SDRFAMILY"/>
</dbReference>
<organism evidence="3 4">
    <name type="scientific">Sphingomonas panacisoli</name>
    <dbReference type="NCBI Taxonomy" id="1813879"/>
    <lineage>
        <taxon>Bacteria</taxon>
        <taxon>Pseudomonadati</taxon>
        <taxon>Pseudomonadota</taxon>
        <taxon>Alphaproteobacteria</taxon>
        <taxon>Sphingomonadales</taxon>
        <taxon>Sphingomonadaceae</taxon>
        <taxon>Sphingomonas</taxon>
    </lineage>
</organism>
<dbReference type="KEGG" id="spai:FPZ24_06395"/>
<dbReference type="AlphaFoldDB" id="A0A5B8LHR6"/>
<name>A0A5B8LHR6_9SPHN</name>
<dbReference type="Gene3D" id="3.40.50.720">
    <property type="entry name" value="NAD(P)-binding Rossmann-like Domain"/>
    <property type="match status" value="1"/>
</dbReference>
<evidence type="ECO:0000313" key="3">
    <source>
        <dbReference type="EMBL" id="QDZ07154.1"/>
    </source>
</evidence>
<keyword evidence="4" id="KW-1185">Reference proteome</keyword>
<gene>
    <name evidence="3" type="ORF">FPZ24_06395</name>
</gene>
<reference evidence="3 4" key="1">
    <citation type="submission" date="2019-07" db="EMBL/GenBank/DDBJ databases">
        <title>Full genome sequence of Sphingomonas sp. 4R-6-7(HKS19).</title>
        <authorList>
            <person name="Im W.-T."/>
        </authorList>
    </citation>
    <scope>NUCLEOTIDE SEQUENCE [LARGE SCALE GENOMIC DNA]</scope>
    <source>
        <strain evidence="3 4">HKS19</strain>
    </source>
</reference>
<dbReference type="Pfam" id="PF13561">
    <property type="entry name" value="adh_short_C2"/>
    <property type="match status" value="1"/>
</dbReference>
<sequence>MSAGFDGRVAIVTGGGTGIGASVVRMLAERGVRCVVNYASSKDDAEAVAAAAGNGSIAIQADIVEDAACKGLAQAAIDAFGRIDFLVNNAGRTKFANHEDLDALDAEDFVDIYRLNTIAAFQMVRACAPAMREQDASAVVNVASVAGLFGMGSSVAYAASKGALITMTKSLARVLAPKIRVNAVAPGYVGTGWFEKRLGAEGFEKLNQNIASRVPMGFATGPDEIAGPIVHLLDPLSRSITGETTTIDAGGHLDMALTRRPGKEG</sequence>
<evidence type="ECO:0000256" key="2">
    <source>
        <dbReference type="ARBA" id="ARBA00023002"/>
    </source>
</evidence>
<protein>
    <submittedName>
        <fullName evidence="3">SDR family oxidoreductase</fullName>
    </submittedName>
</protein>
<dbReference type="InterPro" id="IPR020904">
    <property type="entry name" value="Sc_DH/Rdtase_CS"/>
</dbReference>
<accession>A0A5B8LHR6</accession>
<dbReference type="SUPFAM" id="SSF51735">
    <property type="entry name" value="NAD(P)-binding Rossmann-fold domains"/>
    <property type="match status" value="1"/>
</dbReference>
<keyword evidence="2" id="KW-0560">Oxidoreductase</keyword>
<dbReference type="InterPro" id="IPR036291">
    <property type="entry name" value="NAD(P)-bd_dom_sf"/>
</dbReference>
<evidence type="ECO:0000313" key="4">
    <source>
        <dbReference type="Proteomes" id="UP000315673"/>
    </source>
</evidence>